<evidence type="ECO:0000256" key="2">
    <source>
        <dbReference type="ARBA" id="ARBA00022448"/>
    </source>
</evidence>
<dbReference type="AlphaFoldDB" id="A0A819TII4"/>
<evidence type="ECO:0000256" key="4">
    <source>
        <dbReference type="ARBA" id="ARBA00022856"/>
    </source>
</evidence>
<feature type="transmembrane region" description="Helical" evidence="8">
    <location>
        <begin position="265"/>
        <end position="285"/>
    </location>
</feature>
<keyword evidence="2" id="KW-0813">Transport</keyword>
<keyword evidence="7 8" id="KW-0472">Membrane</keyword>
<evidence type="ECO:0000313" key="10">
    <source>
        <dbReference type="Proteomes" id="UP000663874"/>
    </source>
</evidence>
<feature type="transmembrane region" description="Helical" evidence="8">
    <location>
        <begin position="179"/>
        <end position="204"/>
    </location>
</feature>
<organism evidence="9 10">
    <name type="scientific">Rotaria sordida</name>
    <dbReference type="NCBI Taxonomy" id="392033"/>
    <lineage>
        <taxon>Eukaryota</taxon>
        <taxon>Metazoa</taxon>
        <taxon>Spiralia</taxon>
        <taxon>Gnathifera</taxon>
        <taxon>Rotifera</taxon>
        <taxon>Eurotatoria</taxon>
        <taxon>Bdelloidea</taxon>
        <taxon>Philodinida</taxon>
        <taxon>Philodinidae</taxon>
        <taxon>Rotaria</taxon>
    </lineage>
</organism>
<sequence>MQSSDTLESKIYKVGDNEQDVRKQISNGNQGLTAAPHVHNEYIEAEHTWYEEVDGVVSNDDDPNMLCSTFRVWFIGLGFLVSFTIVNTYFHYHTKRIVLDGSHIFLLSFFLGKFLAFVLPKKSFRIWPNTNYRFSFNPGPFTIKEHVLIVAMANLANTSYALNPIDVQKVYYKKSIHPILNFGFILSSQLIGYGIAALLVHTILYHGKDILKQFRTSLQNRDNDIHCRLMARYDETPEWWFTILFILPMVISMVVCHFSELLSWYYLLIAIPIGLVRILPIGILSGST</sequence>
<comment type="caution">
    <text evidence="9">The sequence shown here is derived from an EMBL/GenBank/DDBJ whole genome shotgun (WGS) entry which is preliminary data.</text>
</comment>
<feature type="transmembrane region" description="Helical" evidence="8">
    <location>
        <begin position="239"/>
        <end position="258"/>
    </location>
</feature>
<evidence type="ECO:0000256" key="5">
    <source>
        <dbReference type="ARBA" id="ARBA00022927"/>
    </source>
</evidence>
<accession>A0A819TII4</accession>
<evidence type="ECO:0000256" key="8">
    <source>
        <dbReference type="SAM" id="Phobius"/>
    </source>
</evidence>
<feature type="transmembrane region" description="Helical" evidence="8">
    <location>
        <begin position="72"/>
        <end position="90"/>
    </location>
</feature>
<feature type="non-terminal residue" evidence="9">
    <location>
        <position position="288"/>
    </location>
</feature>
<reference evidence="9" key="1">
    <citation type="submission" date="2021-02" db="EMBL/GenBank/DDBJ databases">
        <authorList>
            <person name="Nowell W R."/>
        </authorList>
    </citation>
    <scope>NUCLEOTIDE SEQUENCE</scope>
</reference>
<dbReference type="GO" id="GO:0016020">
    <property type="term" value="C:membrane"/>
    <property type="evidence" value="ECO:0007669"/>
    <property type="project" value="UniProtKB-SubCell"/>
</dbReference>
<dbReference type="EMBL" id="CAJOBE010009120">
    <property type="protein sequence ID" value="CAF4077793.1"/>
    <property type="molecule type" value="Genomic_DNA"/>
</dbReference>
<evidence type="ECO:0000256" key="6">
    <source>
        <dbReference type="ARBA" id="ARBA00022989"/>
    </source>
</evidence>
<comment type="subcellular location">
    <subcellularLocation>
        <location evidence="1">Membrane</location>
        <topology evidence="1">Multi-pass membrane protein</topology>
    </subcellularLocation>
</comment>
<keyword evidence="5" id="KW-0653">Protein transport</keyword>
<keyword evidence="6 8" id="KW-1133">Transmembrane helix</keyword>
<dbReference type="Proteomes" id="UP000663874">
    <property type="component" value="Unassembled WGS sequence"/>
</dbReference>
<evidence type="ECO:0000313" key="9">
    <source>
        <dbReference type="EMBL" id="CAF4077793.1"/>
    </source>
</evidence>
<dbReference type="GO" id="GO:0035673">
    <property type="term" value="F:oligopeptide transmembrane transporter activity"/>
    <property type="evidence" value="ECO:0007669"/>
    <property type="project" value="InterPro"/>
</dbReference>
<keyword evidence="4" id="KW-0571">Peptide transport</keyword>
<evidence type="ECO:0000256" key="7">
    <source>
        <dbReference type="ARBA" id="ARBA00023136"/>
    </source>
</evidence>
<evidence type="ECO:0000256" key="3">
    <source>
        <dbReference type="ARBA" id="ARBA00022692"/>
    </source>
</evidence>
<evidence type="ECO:0000256" key="1">
    <source>
        <dbReference type="ARBA" id="ARBA00004141"/>
    </source>
</evidence>
<gene>
    <name evidence="9" type="ORF">FNK824_LOCUS30185</name>
</gene>
<dbReference type="InterPro" id="IPR004648">
    <property type="entry name" value="Oligpept_transpt"/>
</dbReference>
<dbReference type="GO" id="GO:0015031">
    <property type="term" value="P:protein transport"/>
    <property type="evidence" value="ECO:0007669"/>
    <property type="project" value="UniProtKB-KW"/>
</dbReference>
<keyword evidence="3 8" id="KW-0812">Transmembrane</keyword>
<proteinExistence type="predicted"/>
<feature type="transmembrane region" description="Helical" evidence="8">
    <location>
        <begin position="102"/>
        <end position="119"/>
    </location>
</feature>
<protein>
    <submittedName>
        <fullName evidence="9">Uncharacterized protein</fullName>
    </submittedName>
</protein>
<name>A0A819TII4_9BILA</name>
<dbReference type="Pfam" id="PF03169">
    <property type="entry name" value="OPT"/>
    <property type="match status" value="1"/>
</dbReference>
<dbReference type="InterPro" id="IPR004813">
    <property type="entry name" value="OPT"/>
</dbReference>
<dbReference type="PANTHER" id="PTHR22601">
    <property type="entry name" value="ISP4 LIKE PROTEIN"/>
    <property type="match status" value="1"/>
</dbReference>